<dbReference type="SUPFAM" id="SSF56399">
    <property type="entry name" value="ADP-ribosylation"/>
    <property type="match status" value="1"/>
</dbReference>
<reference evidence="2 3" key="2">
    <citation type="journal article" date="2017" name="Sci. Rep.">
        <title>Ant-infecting Ophiocordyceps genomes reveal a high diversity of potential behavioral manipulation genes and a possible major role for enterotoxins.</title>
        <authorList>
            <person name="de Bekker C."/>
            <person name="Ohm R.A."/>
            <person name="Evans H.C."/>
            <person name="Brachmann A."/>
            <person name="Hughes D.P."/>
        </authorList>
    </citation>
    <scope>NUCLEOTIDE SEQUENCE [LARGE SCALE GENOMIC DNA]</scope>
    <source>
        <strain evidence="2 3">SC16a</strain>
    </source>
</reference>
<evidence type="ECO:0000256" key="1">
    <source>
        <dbReference type="SAM" id="SignalP"/>
    </source>
</evidence>
<dbReference type="AlphaFoldDB" id="A0A2A9PNF5"/>
<dbReference type="OrthoDB" id="4924872at2759"/>
<evidence type="ECO:0000313" key="2">
    <source>
        <dbReference type="EMBL" id="PFH62433.1"/>
    </source>
</evidence>
<sequence>MKSWSWTSWALAASSLTLRWPSQSQAAPQEKDIPTILTPASYVTPADEPQVLYFLCGANPRPDRLRSAGGLVPRLPNPTPDEVWGYATVTSQGSAWAQLWRDWRHPLAITTNWNSQSALHLYEVSTCPNMVAHFHRSHLNQAYWALGGFLWSQVRRYAAINPGDDVDNPNWIENIDFDPRWNRFHTSGWQPELSGYSTSHPVWFDRDWRSRRPAPAMTRREQALLFIRGIMQNSLLRGLFEWNGHLPLIRVRDPAWATPLARFERQAPLQNFQLDTLKVPEDVVQEYREKGSLSEEGCRVISLAISLSVWMHAALPRRGSHRRRSAELAAGDSPYEYCLLTNNTSQCDAVSQTDGTDCDALTNAIGQLNVASTYSEPYGSSGLPKTACSHLGRLIFMVNIADELYAGTYDEITARVGPSWSFEVAKEPHTLSRGESRQVELGMMKVFPSQTVALNEIDRISISARRVNAFGGDWWKIKGVQLQGQCSDSLTTIHLESFASINLGVKNEGRWRQRTEVWAGPVGPEDWDVTSYCTHFESLEFDVELGNGIGGGTYDDILIQIGRQQLSVMEQPWAGEEKKMQVNLNEAFGAKLVPVDKLIKFSIFSFPDGRGLGDWWELGGVSFEARCQRSGKRYRVDKYSKLDVWRLRDVGYKDHFDGKITLRDWKESSKTVANYEVVRISDYM</sequence>
<feature type="signal peptide" evidence="1">
    <location>
        <begin position="1"/>
        <end position="26"/>
    </location>
</feature>
<feature type="chain" id="PRO_5012428126" evidence="1">
    <location>
        <begin position="27"/>
        <end position="684"/>
    </location>
</feature>
<dbReference type="EMBL" id="LAZP02000029">
    <property type="protein sequence ID" value="PFH62433.1"/>
    <property type="molecule type" value="Genomic_DNA"/>
</dbReference>
<dbReference type="Gene3D" id="3.90.210.10">
    <property type="entry name" value="Heat-Labile Enterotoxin, subunit A"/>
    <property type="match status" value="1"/>
</dbReference>
<keyword evidence="1" id="KW-0732">Signal</keyword>
<protein>
    <submittedName>
        <fullName evidence="2">Enterotoxin</fullName>
    </submittedName>
</protein>
<gene>
    <name evidence="2" type="ORF">XA68_13659</name>
</gene>
<dbReference type="STRING" id="268505.A0A2A9PNF5"/>
<accession>A0A2A9PNF5</accession>
<evidence type="ECO:0000313" key="3">
    <source>
        <dbReference type="Proteomes" id="UP000037136"/>
    </source>
</evidence>
<name>A0A2A9PNF5_OPHUN</name>
<reference evidence="2 3" key="1">
    <citation type="journal article" date="2015" name="BMC Genomics">
        <title>Gene expression during zombie ant biting behavior reflects the complexity underlying fungal parasitic behavioral manipulation.</title>
        <authorList>
            <person name="de Bekker C."/>
            <person name="Ohm R.A."/>
            <person name="Loreto R.G."/>
            <person name="Sebastian A."/>
            <person name="Albert I."/>
            <person name="Merrow M."/>
            <person name="Brachmann A."/>
            <person name="Hughes D.P."/>
        </authorList>
    </citation>
    <scope>NUCLEOTIDE SEQUENCE [LARGE SCALE GENOMIC DNA]</scope>
    <source>
        <strain evidence="2 3">SC16a</strain>
    </source>
</reference>
<proteinExistence type="predicted"/>
<organism evidence="2 3">
    <name type="scientific">Ophiocordyceps unilateralis</name>
    <name type="common">Zombie-ant fungus</name>
    <name type="synonym">Torrubia unilateralis</name>
    <dbReference type="NCBI Taxonomy" id="268505"/>
    <lineage>
        <taxon>Eukaryota</taxon>
        <taxon>Fungi</taxon>
        <taxon>Dikarya</taxon>
        <taxon>Ascomycota</taxon>
        <taxon>Pezizomycotina</taxon>
        <taxon>Sordariomycetes</taxon>
        <taxon>Hypocreomycetidae</taxon>
        <taxon>Hypocreales</taxon>
        <taxon>Ophiocordycipitaceae</taxon>
        <taxon>Ophiocordyceps</taxon>
    </lineage>
</organism>
<comment type="caution">
    <text evidence="2">The sequence shown here is derived from an EMBL/GenBank/DDBJ whole genome shotgun (WGS) entry which is preliminary data.</text>
</comment>
<keyword evidence="3" id="KW-1185">Reference proteome</keyword>
<dbReference type="Proteomes" id="UP000037136">
    <property type="component" value="Unassembled WGS sequence"/>
</dbReference>